<evidence type="ECO:0000313" key="2">
    <source>
        <dbReference type="EMBL" id="KAK2657101.1"/>
    </source>
</evidence>
<dbReference type="Proteomes" id="UP001280121">
    <property type="component" value="Unassembled WGS sequence"/>
</dbReference>
<organism evidence="2 3">
    <name type="scientific">Dipteronia dyeriana</name>
    <dbReference type="NCBI Taxonomy" id="168575"/>
    <lineage>
        <taxon>Eukaryota</taxon>
        <taxon>Viridiplantae</taxon>
        <taxon>Streptophyta</taxon>
        <taxon>Embryophyta</taxon>
        <taxon>Tracheophyta</taxon>
        <taxon>Spermatophyta</taxon>
        <taxon>Magnoliopsida</taxon>
        <taxon>eudicotyledons</taxon>
        <taxon>Gunneridae</taxon>
        <taxon>Pentapetalae</taxon>
        <taxon>rosids</taxon>
        <taxon>malvids</taxon>
        <taxon>Sapindales</taxon>
        <taxon>Sapindaceae</taxon>
        <taxon>Hippocastanoideae</taxon>
        <taxon>Acereae</taxon>
        <taxon>Dipteronia</taxon>
    </lineage>
</organism>
<reference evidence="2" key="1">
    <citation type="journal article" date="2023" name="Plant J.">
        <title>Genome sequences and population genomics provide insights into the demographic history, inbreeding, and mutation load of two 'living fossil' tree species of Dipteronia.</title>
        <authorList>
            <person name="Feng Y."/>
            <person name="Comes H.P."/>
            <person name="Chen J."/>
            <person name="Zhu S."/>
            <person name="Lu R."/>
            <person name="Zhang X."/>
            <person name="Li P."/>
            <person name="Qiu J."/>
            <person name="Olsen K.M."/>
            <person name="Qiu Y."/>
        </authorList>
    </citation>
    <scope>NUCLEOTIDE SEQUENCE</scope>
    <source>
        <strain evidence="2">KIB01</strain>
    </source>
</reference>
<keyword evidence="3" id="KW-1185">Reference proteome</keyword>
<accession>A0AAE0CN03</accession>
<name>A0AAE0CN03_9ROSI</name>
<evidence type="ECO:0000313" key="3">
    <source>
        <dbReference type="Proteomes" id="UP001280121"/>
    </source>
</evidence>
<feature type="region of interest" description="Disordered" evidence="1">
    <location>
        <begin position="93"/>
        <end position="115"/>
    </location>
</feature>
<gene>
    <name evidence="2" type="ORF">Ddye_010153</name>
</gene>
<comment type="caution">
    <text evidence="2">The sequence shown here is derived from an EMBL/GenBank/DDBJ whole genome shotgun (WGS) entry which is preliminary data.</text>
</comment>
<protein>
    <submittedName>
        <fullName evidence="2">Uncharacterized protein</fullName>
    </submittedName>
</protein>
<dbReference type="EMBL" id="JANJYI010000003">
    <property type="protein sequence ID" value="KAK2657101.1"/>
    <property type="molecule type" value="Genomic_DNA"/>
</dbReference>
<sequence>MIKNRLEKKRRKKEDILGGCNRLQKELRERQVNPPSGFKHKVTDNLQRCIVSLSLKNPNFTRLLYSFIGDDHHVIVSLLLTVRKTRPAFRFGRSSISMDPDGIEPFPQPNRHAVS</sequence>
<dbReference type="AlphaFoldDB" id="A0AAE0CN03"/>
<evidence type="ECO:0000256" key="1">
    <source>
        <dbReference type="SAM" id="MobiDB-lite"/>
    </source>
</evidence>
<proteinExistence type="predicted"/>